<dbReference type="HOGENOM" id="CLU_392684_0_0_6"/>
<accession>A0A095VNF7</accession>
<evidence type="ECO:0000259" key="12">
    <source>
        <dbReference type="Pfam" id="PF07715"/>
    </source>
</evidence>
<dbReference type="RefSeq" id="WP_035515187.1">
    <property type="nucleotide sequence ID" value="NZ_KN234753.1"/>
</dbReference>
<dbReference type="InterPro" id="IPR039426">
    <property type="entry name" value="TonB-dep_rcpt-like"/>
</dbReference>
<dbReference type="InterPro" id="IPR037066">
    <property type="entry name" value="Plug_dom_sf"/>
</dbReference>
<dbReference type="OrthoDB" id="9760620at2"/>
<feature type="chain" id="PRO_5001910975" evidence="10">
    <location>
        <begin position="24"/>
        <end position="702"/>
    </location>
</feature>
<dbReference type="PATRIC" id="fig|1265313.6.peg.2831"/>
<gene>
    <name evidence="13" type="ORF">HRUBRA_02878</name>
</gene>
<dbReference type="PANTHER" id="PTHR30442">
    <property type="entry name" value="IRON III DICITRATE TRANSPORT PROTEIN FECA"/>
    <property type="match status" value="1"/>
</dbReference>
<keyword evidence="3 8" id="KW-1134">Transmembrane beta strand</keyword>
<evidence type="ECO:0000256" key="7">
    <source>
        <dbReference type="ARBA" id="ARBA00023237"/>
    </source>
</evidence>
<sequence>MRTHPLAAAVAAAVVSVSTVASAASDQKVLETVEVFGNRENSVPGALPALQDGKIFAGKKTTLVDLTEQPAFVEPNLRQMFSRVPGLFVSDQKIPSIYNVNYRGLGNPHESEFIAFFQNNVPLAADPFGYPTMYYMPAAQRVERIEFVRGGGGLLYGPQIGPVLNFVTRRADASAGPSFRTDQATGSDGLYSTYNEARWSHNDVGFMASFDHRSADGPRRNEDYEVNAGYFGVSYEGFDGIRLGFDVDLYQSDSGEAGRLTSQEFADDRDLVKTPFNAVEIDQIIATFTYEQQINESATLDARLWYLGMDRLSRRSAQFTDPANEPATTAIDEQQFNNYGFDLRTAFAWGGNNVLTVGTTGYLSDSPRTRHVSDDIRSSRQNPADLAFEIDRGVNYTALFLENLFSFGRLSVVPSARYERINYDLEDVVTSASLNRGPIDLDRTSNETLLGLGLMYQTGDTSELYANVSESYRPQRFDDLINPASELAGSNGPGVSRGVNYEIGYRSQPTERLVFDISLFRVDFEDKIEQIQVNIADVERVNSGDSRHQGLEFSVEYAVLSDGPRSLTLFANGSLLDAELTNSVTASLEGNDPAFAPDHVIRAGFIYDDTKWNAALTATLVGDQYWQDSNLPRGVGAKLIEARIPSYEVVDFSLEYRPVARWTVYGGVNNLLDEDYYSRVRNDGIEPALERTVYAGVRFAVN</sequence>
<evidence type="ECO:0000256" key="6">
    <source>
        <dbReference type="ARBA" id="ARBA00023136"/>
    </source>
</evidence>
<dbReference type="Gene3D" id="2.40.170.20">
    <property type="entry name" value="TonB-dependent receptor, beta-barrel domain"/>
    <property type="match status" value="1"/>
</dbReference>
<evidence type="ECO:0000313" key="13">
    <source>
        <dbReference type="EMBL" id="KGE02613.1"/>
    </source>
</evidence>
<comment type="caution">
    <text evidence="13">The sequence shown here is derived from an EMBL/GenBank/DDBJ whole genome shotgun (WGS) entry which is preliminary data.</text>
</comment>
<dbReference type="Pfam" id="PF07715">
    <property type="entry name" value="Plug"/>
    <property type="match status" value="1"/>
</dbReference>
<reference evidence="13 14" key="1">
    <citation type="journal article" date="2014" name="Genome Announc.">
        <title>Genome Sequence of Gammaproteobacterial Pseudohaliea rubra Type Strain DSM 19751, Isolated from Coastal Seawater of the Mediterranean Sea.</title>
        <authorList>
            <person name="Spring S."/>
            <person name="Fiebig A."/>
            <person name="Riedel T."/>
            <person name="Goker M."/>
            <person name="Klenk H.P."/>
        </authorList>
    </citation>
    <scope>NUCLEOTIDE SEQUENCE [LARGE SCALE GENOMIC DNA]</scope>
    <source>
        <strain evidence="13 14">DSM 19751</strain>
    </source>
</reference>
<feature type="domain" description="TonB-dependent receptor-like beta-barrel" evidence="11">
    <location>
        <begin position="244"/>
        <end position="671"/>
    </location>
</feature>
<evidence type="ECO:0000256" key="9">
    <source>
        <dbReference type="RuleBase" id="RU003357"/>
    </source>
</evidence>
<keyword evidence="10" id="KW-0732">Signal</keyword>
<keyword evidence="4 8" id="KW-0812">Transmembrane</keyword>
<keyword evidence="5 9" id="KW-0798">TonB box</keyword>
<protein>
    <submittedName>
        <fullName evidence="13">Iron(III) dicitrate transport protein FecA</fullName>
    </submittedName>
</protein>
<dbReference type="InterPro" id="IPR036942">
    <property type="entry name" value="Beta-barrel_TonB_sf"/>
</dbReference>
<dbReference type="InterPro" id="IPR000531">
    <property type="entry name" value="Beta-barrel_TonB"/>
</dbReference>
<keyword evidence="7 8" id="KW-0998">Cell outer membrane</keyword>
<dbReference type="STRING" id="1265313.HRUBRA_02878"/>
<feature type="domain" description="TonB-dependent receptor plug" evidence="12">
    <location>
        <begin position="75"/>
        <end position="158"/>
    </location>
</feature>
<dbReference type="AlphaFoldDB" id="A0A095VNF7"/>
<keyword evidence="6 8" id="KW-0472">Membrane</keyword>
<dbReference type="GO" id="GO:0033214">
    <property type="term" value="P:siderophore-iron import into cell"/>
    <property type="evidence" value="ECO:0007669"/>
    <property type="project" value="TreeGrafter"/>
</dbReference>
<name>A0A095VNF7_9GAMM</name>
<evidence type="ECO:0000256" key="4">
    <source>
        <dbReference type="ARBA" id="ARBA00022692"/>
    </source>
</evidence>
<dbReference type="SUPFAM" id="SSF56935">
    <property type="entry name" value="Porins"/>
    <property type="match status" value="1"/>
</dbReference>
<evidence type="ECO:0000313" key="14">
    <source>
        <dbReference type="Proteomes" id="UP000029640"/>
    </source>
</evidence>
<evidence type="ECO:0000259" key="11">
    <source>
        <dbReference type="Pfam" id="PF00593"/>
    </source>
</evidence>
<keyword evidence="2 8" id="KW-0813">Transport</keyword>
<feature type="signal peptide" evidence="10">
    <location>
        <begin position="1"/>
        <end position="23"/>
    </location>
</feature>
<keyword evidence="14" id="KW-1185">Reference proteome</keyword>
<dbReference type="PANTHER" id="PTHR30442:SF0">
    <property type="entry name" value="FE(3+) DICITRATE TRANSPORT PROTEIN FECA"/>
    <property type="match status" value="1"/>
</dbReference>
<organism evidence="13 14">
    <name type="scientific">Pseudohaliea rubra DSM 19751</name>
    <dbReference type="NCBI Taxonomy" id="1265313"/>
    <lineage>
        <taxon>Bacteria</taxon>
        <taxon>Pseudomonadati</taxon>
        <taxon>Pseudomonadota</taxon>
        <taxon>Gammaproteobacteria</taxon>
        <taxon>Cellvibrionales</taxon>
        <taxon>Halieaceae</taxon>
        <taxon>Pseudohaliea</taxon>
    </lineage>
</organism>
<evidence type="ECO:0000256" key="1">
    <source>
        <dbReference type="ARBA" id="ARBA00004571"/>
    </source>
</evidence>
<dbReference type="Proteomes" id="UP000029640">
    <property type="component" value="Unassembled WGS sequence"/>
</dbReference>
<dbReference type="eggNOG" id="COG4772">
    <property type="taxonomic scope" value="Bacteria"/>
</dbReference>
<evidence type="ECO:0000256" key="5">
    <source>
        <dbReference type="ARBA" id="ARBA00023077"/>
    </source>
</evidence>
<dbReference type="PROSITE" id="PS52016">
    <property type="entry name" value="TONB_DEPENDENT_REC_3"/>
    <property type="match status" value="1"/>
</dbReference>
<evidence type="ECO:0000256" key="2">
    <source>
        <dbReference type="ARBA" id="ARBA00022448"/>
    </source>
</evidence>
<dbReference type="Gene3D" id="2.170.130.10">
    <property type="entry name" value="TonB-dependent receptor, plug domain"/>
    <property type="match status" value="1"/>
</dbReference>
<comment type="similarity">
    <text evidence="8 9">Belongs to the TonB-dependent receptor family.</text>
</comment>
<evidence type="ECO:0000256" key="10">
    <source>
        <dbReference type="SAM" id="SignalP"/>
    </source>
</evidence>
<evidence type="ECO:0000256" key="8">
    <source>
        <dbReference type="PROSITE-ProRule" id="PRU01360"/>
    </source>
</evidence>
<dbReference type="GO" id="GO:0009279">
    <property type="term" value="C:cell outer membrane"/>
    <property type="evidence" value="ECO:0007669"/>
    <property type="project" value="UniProtKB-SubCell"/>
</dbReference>
<dbReference type="InterPro" id="IPR012910">
    <property type="entry name" value="Plug_dom"/>
</dbReference>
<dbReference type="CDD" id="cd01347">
    <property type="entry name" value="ligand_gated_channel"/>
    <property type="match status" value="1"/>
</dbReference>
<evidence type="ECO:0000256" key="3">
    <source>
        <dbReference type="ARBA" id="ARBA00022452"/>
    </source>
</evidence>
<proteinExistence type="inferred from homology"/>
<comment type="subcellular location">
    <subcellularLocation>
        <location evidence="1 8">Cell outer membrane</location>
        <topology evidence="1 8">Multi-pass membrane protein</topology>
    </subcellularLocation>
</comment>
<dbReference type="EMBL" id="AUVB01000089">
    <property type="protein sequence ID" value="KGE02613.1"/>
    <property type="molecule type" value="Genomic_DNA"/>
</dbReference>
<dbReference type="Pfam" id="PF00593">
    <property type="entry name" value="TonB_dep_Rec_b-barrel"/>
    <property type="match status" value="1"/>
</dbReference>